<protein>
    <submittedName>
        <fullName evidence="2">Cupin domain-containing protein</fullName>
    </submittedName>
</protein>
<dbReference type="InterPro" id="IPR013096">
    <property type="entry name" value="Cupin_2"/>
</dbReference>
<dbReference type="RefSeq" id="WP_090556922.1">
    <property type="nucleotide sequence ID" value="NZ_FNRA01000006.1"/>
</dbReference>
<organism evidence="2 3">
    <name type="scientific">Pedobacter hartonius</name>
    <dbReference type="NCBI Taxonomy" id="425514"/>
    <lineage>
        <taxon>Bacteria</taxon>
        <taxon>Pseudomonadati</taxon>
        <taxon>Bacteroidota</taxon>
        <taxon>Sphingobacteriia</taxon>
        <taxon>Sphingobacteriales</taxon>
        <taxon>Sphingobacteriaceae</taxon>
        <taxon>Pedobacter</taxon>
    </lineage>
</organism>
<evidence type="ECO:0000313" key="3">
    <source>
        <dbReference type="Proteomes" id="UP000198850"/>
    </source>
</evidence>
<dbReference type="InterPro" id="IPR011051">
    <property type="entry name" value="RmlC_Cupin_sf"/>
</dbReference>
<dbReference type="SUPFAM" id="SSF51182">
    <property type="entry name" value="RmlC-like cupins"/>
    <property type="match status" value="1"/>
</dbReference>
<dbReference type="EMBL" id="FNRA01000006">
    <property type="protein sequence ID" value="SEA85322.1"/>
    <property type="molecule type" value="Genomic_DNA"/>
</dbReference>
<dbReference type="STRING" id="425514.SAMN05443550_10615"/>
<name>A0A1H4EM67_9SPHI</name>
<sequence length="205" mass="23099">MKDLQEFITSGILEQYVLGDTSDEEDAEVLMMAGKFPEEIAGEILGISTALEYYALENAIEPDPVIGPFLLAKIDYMDRLMAGELFSVVPPLSEFSLIEDYAEWINREDMVAPEDFEGIFAKILSHTDALTAALVWLREMAPQEVHDDQYERFLILEGSCDIAIEDHGTHSLKRGDYLQIPLHKNHHVTVTSIFPCKILLQRVAA</sequence>
<dbReference type="Proteomes" id="UP000198850">
    <property type="component" value="Unassembled WGS sequence"/>
</dbReference>
<dbReference type="Gene3D" id="2.60.120.10">
    <property type="entry name" value="Jelly Rolls"/>
    <property type="match status" value="1"/>
</dbReference>
<dbReference type="InterPro" id="IPR014710">
    <property type="entry name" value="RmlC-like_jellyroll"/>
</dbReference>
<feature type="domain" description="Cupin type-2" evidence="1">
    <location>
        <begin position="140"/>
        <end position="199"/>
    </location>
</feature>
<evidence type="ECO:0000313" key="2">
    <source>
        <dbReference type="EMBL" id="SEA85322.1"/>
    </source>
</evidence>
<accession>A0A1H4EM67</accession>
<gene>
    <name evidence="2" type="ORF">SAMN05443550_10615</name>
</gene>
<reference evidence="2 3" key="1">
    <citation type="submission" date="2016-10" db="EMBL/GenBank/DDBJ databases">
        <authorList>
            <person name="de Groot N.N."/>
        </authorList>
    </citation>
    <scope>NUCLEOTIDE SEQUENCE [LARGE SCALE GENOMIC DNA]</scope>
    <source>
        <strain evidence="2 3">DSM 19033</strain>
    </source>
</reference>
<dbReference type="AlphaFoldDB" id="A0A1H4EM67"/>
<dbReference type="OrthoDB" id="3395710at2"/>
<evidence type="ECO:0000259" key="1">
    <source>
        <dbReference type="Pfam" id="PF07883"/>
    </source>
</evidence>
<proteinExistence type="predicted"/>
<keyword evidence="3" id="KW-1185">Reference proteome</keyword>
<dbReference type="Pfam" id="PF07883">
    <property type="entry name" value="Cupin_2"/>
    <property type="match status" value="1"/>
</dbReference>